<dbReference type="OrthoDB" id="10262319at2759"/>
<dbReference type="VEuPathDB" id="CryptoDB:Vbra_12568"/>
<keyword evidence="2" id="KW-0521">NADP</keyword>
<dbReference type="EMBL" id="CDMY01000281">
    <property type="protein sequence ID" value="CEL99458.1"/>
    <property type="molecule type" value="Genomic_DNA"/>
</dbReference>
<dbReference type="PRINTS" id="PR00081">
    <property type="entry name" value="GDHRDH"/>
</dbReference>
<dbReference type="PRINTS" id="PR00080">
    <property type="entry name" value="SDRFAMILY"/>
</dbReference>
<dbReference type="GO" id="GO:0004090">
    <property type="term" value="F:carbonyl reductase (NADPH) activity"/>
    <property type="evidence" value="ECO:0007669"/>
    <property type="project" value="TreeGrafter"/>
</dbReference>
<organism evidence="6 7">
    <name type="scientific">Vitrella brassicaformis (strain CCMP3155)</name>
    <dbReference type="NCBI Taxonomy" id="1169540"/>
    <lineage>
        <taxon>Eukaryota</taxon>
        <taxon>Sar</taxon>
        <taxon>Alveolata</taxon>
        <taxon>Colpodellida</taxon>
        <taxon>Vitrellaceae</taxon>
        <taxon>Vitrella</taxon>
    </lineage>
</organism>
<reference evidence="6 7" key="1">
    <citation type="submission" date="2014-11" db="EMBL/GenBank/DDBJ databases">
        <authorList>
            <person name="Zhu J."/>
            <person name="Qi W."/>
            <person name="Song R."/>
        </authorList>
    </citation>
    <scope>NUCLEOTIDE SEQUENCE [LARGE SCALE GENOMIC DNA]</scope>
</reference>
<dbReference type="InterPro" id="IPR020904">
    <property type="entry name" value="Sc_DH/Rdtase_CS"/>
</dbReference>
<dbReference type="SUPFAM" id="SSF51735">
    <property type="entry name" value="NAD(P)-binding Rossmann-fold domains"/>
    <property type="match status" value="1"/>
</dbReference>
<evidence type="ECO:0000256" key="4">
    <source>
        <dbReference type="RuleBase" id="RU000363"/>
    </source>
</evidence>
<dbReference type="Proteomes" id="UP000041254">
    <property type="component" value="Unassembled WGS sequence"/>
</dbReference>
<dbReference type="AlphaFoldDB" id="A0A0G4EPR4"/>
<keyword evidence="7" id="KW-1185">Reference proteome</keyword>
<keyword evidence="3" id="KW-0560">Oxidoreductase</keyword>
<feature type="signal peptide" evidence="5">
    <location>
        <begin position="1"/>
        <end position="19"/>
    </location>
</feature>
<gene>
    <name evidence="6" type="ORF">Vbra_12568</name>
</gene>
<dbReference type="PROSITE" id="PS00061">
    <property type="entry name" value="ADH_SHORT"/>
    <property type="match status" value="1"/>
</dbReference>
<accession>A0A0G4EPR4</accession>
<evidence type="ECO:0000313" key="7">
    <source>
        <dbReference type="Proteomes" id="UP000041254"/>
    </source>
</evidence>
<dbReference type="InParanoid" id="A0A0G4EPR4"/>
<evidence type="ECO:0000256" key="5">
    <source>
        <dbReference type="SAM" id="SignalP"/>
    </source>
</evidence>
<dbReference type="InterPro" id="IPR045313">
    <property type="entry name" value="CBR1-like"/>
</dbReference>
<keyword evidence="5" id="KW-0732">Signal</keyword>
<dbReference type="PANTHER" id="PTHR43963">
    <property type="entry name" value="CARBONYL REDUCTASE 1-RELATED"/>
    <property type="match status" value="1"/>
</dbReference>
<proteinExistence type="inferred from homology"/>
<dbReference type="STRING" id="1169540.A0A0G4EPR4"/>
<dbReference type="InterPro" id="IPR036291">
    <property type="entry name" value="NAD(P)-bd_dom_sf"/>
</dbReference>
<evidence type="ECO:0008006" key="8">
    <source>
        <dbReference type="Google" id="ProtNLM"/>
    </source>
</evidence>
<name>A0A0G4EPR4_VITBC</name>
<feature type="chain" id="PRO_5005187968" description="Carbonyl reductase" evidence="5">
    <location>
        <begin position="20"/>
        <end position="308"/>
    </location>
</feature>
<evidence type="ECO:0000256" key="1">
    <source>
        <dbReference type="ARBA" id="ARBA00006484"/>
    </source>
</evidence>
<dbReference type="InterPro" id="IPR002347">
    <property type="entry name" value="SDR_fam"/>
</dbReference>
<dbReference type="Pfam" id="PF00106">
    <property type="entry name" value="adh_short"/>
    <property type="match status" value="1"/>
</dbReference>
<sequence length="308" mass="33220">MHLVFVFVLVLASISFAFALRLSALSAGLSDKEMSPRIAVVTGANKGIGYEIARGLSLTPGIHVILTARKAALGQDAADRLKQEGGQVSFHQLDITDAQSIQTLRSHIESQYGGLDILVNNAGFAFKMAATEPFSLQAKETLKINYFGTLAISNALLPLIRANGRIVNVASQAGLISSLKSQALRDRFMADDLTEKQLSGLMKQFIDDAQSGQHQSRGWPSTTYGVSKIGVAMLTRITARDIGRLNSNPGVLVNCYCPGWCKTDMAGWDRAPRTAAQGADTGIYLATLPPGSSDLNGHFFYDRAQRSW</sequence>
<comment type="similarity">
    <text evidence="1 4">Belongs to the short-chain dehydrogenases/reductases (SDR) family.</text>
</comment>
<dbReference type="OMA" id="QKKFRCE"/>
<dbReference type="PhylomeDB" id="A0A0G4EPR4"/>
<dbReference type="Gene3D" id="3.40.50.720">
    <property type="entry name" value="NAD(P)-binding Rossmann-like Domain"/>
    <property type="match status" value="1"/>
</dbReference>
<evidence type="ECO:0000313" key="6">
    <source>
        <dbReference type="EMBL" id="CEL99458.1"/>
    </source>
</evidence>
<evidence type="ECO:0000256" key="3">
    <source>
        <dbReference type="ARBA" id="ARBA00023002"/>
    </source>
</evidence>
<protein>
    <recommendedName>
        <fullName evidence="8">Carbonyl reductase</fullName>
    </recommendedName>
</protein>
<dbReference type="PANTHER" id="PTHR43963:SF4">
    <property type="entry name" value="CARBONYL REDUCTASE (NADPH)"/>
    <property type="match status" value="1"/>
</dbReference>
<evidence type="ECO:0000256" key="2">
    <source>
        <dbReference type="ARBA" id="ARBA00022857"/>
    </source>
</evidence>
<dbReference type="CDD" id="cd05324">
    <property type="entry name" value="carb_red_PTCR-like_SDR_c"/>
    <property type="match status" value="1"/>
</dbReference>